<reference evidence="1 2" key="1">
    <citation type="submission" date="2019-03" db="EMBL/GenBank/DDBJ databases">
        <title>First draft genome of Liparis tanakae, snailfish: a comprehensive survey of snailfish specific genes.</title>
        <authorList>
            <person name="Kim W."/>
            <person name="Song I."/>
            <person name="Jeong J.-H."/>
            <person name="Kim D."/>
            <person name="Kim S."/>
            <person name="Ryu S."/>
            <person name="Song J.Y."/>
            <person name="Lee S.K."/>
        </authorList>
    </citation>
    <scope>NUCLEOTIDE SEQUENCE [LARGE SCALE GENOMIC DNA]</scope>
    <source>
        <tissue evidence="1">Muscle</tissue>
    </source>
</reference>
<keyword evidence="2" id="KW-1185">Reference proteome</keyword>
<name>A0A4Z2J692_9TELE</name>
<dbReference type="AlphaFoldDB" id="A0A4Z2J692"/>
<dbReference type="Proteomes" id="UP000314294">
    <property type="component" value="Unassembled WGS sequence"/>
</dbReference>
<gene>
    <name evidence="1" type="ORF">EYF80_004666</name>
</gene>
<evidence type="ECO:0000313" key="1">
    <source>
        <dbReference type="EMBL" id="TNN85012.1"/>
    </source>
</evidence>
<proteinExistence type="predicted"/>
<evidence type="ECO:0000313" key="2">
    <source>
        <dbReference type="Proteomes" id="UP000314294"/>
    </source>
</evidence>
<sequence length="242" mass="25467">MLWEKSGNTSLCPRAGNSSTCTGTFIWGAPGGLPSGSSPPCQQPRLQLRVSVLDFISVPIQAEGPEDILGVGQTLPSRSKRSLLIPPMIVTENQRAPFPRKIGRVNGVTSLHPVAVVFADSAVGAVGTVSCEPLIARGEGGLGCQRGSQGKRKNLVLYVTPPASCGIVLIPRSLHRPPMGPTNSSQQLSQQLEHAMVRSSSLPRAGAPLYPKSINKIPTLSTSADIRVCLPELVTALEDPAI</sequence>
<dbReference type="OrthoDB" id="9933746at2759"/>
<protein>
    <submittedName>
        <fullName evidence="1">Uncharacterized protein</fullName>
    </submittedName>
</protein>
<dbReference type="EMBL" id="SRLO01000023">
    <property type="protein sequence ID" value="TNN85012.1"/>
    <property type="molecule type" value="Genomic_DNA"/>
</dbReference>
<organism evidence="1 2">
    <name type="scientific">Liparis tanakae</name>
    <name type="common">Tanaka's snailfish</name>
    <dbReference type="NCBI Taxonomy" id="230148"/>
    <lineage>
        <taxon>Eukaryota</taxon>
        <taxon>Metazoa</taxon>
        <taxon>Chordata</taxon>
        <taxon>Craniata</taxon>
        <taxon>Vertebrata</taxon>
        <taxon>Euteleostomi</taxon>
        <taxon>Actinopterygii</taxon>
        <taxon>Neopterygii</taxon>
        <taxon>Teleostei</taxon>
        <taxon>Neoteleostei</taxon>
        <taxon>Acanthomorphata</taxon>
        <taxon>Eupercaria</taxon>
        <taxon>Perciformes</taxon>
        <taxon>Cottioidei</taxon>
        <taxon>Cottales</taxon>
        <taxon>Liparidae</taxon>
        <taxon>Liparis</taxon>
    </lineage>
</organism>
<accession>A0A4Z2J692</accession>
<comment type="caution">
    <text evidence="1">The sequence shown here is derived from an EMBL/GenBank/DDBJ whole genome shotgun (WGS) entry which is preliminary data.</text>
</comment>